<proteinExistence type="predicted"/>
<dbReference type="RefSeq" id="WP_213235432.1">
    <property type="nucleotide sequence ID" value="NZ_JAHBCL010000004.1"/>
</dbReference>
<dbReference type="GO" id="GO:0016746">
    <property type="term" value="F:acyltransferase activity"/>
    <property type="evidence" value="ECO:0007669"/>
    <property type="project" value="UniProtKB-KW"/>
</dbReference>
<evidence type="ECO:0000313" key="3">
    <source>
        <dbReference type="Proteomes" id="UP000746471"/>
    </source>
</evidence>
<protein>
    <submittedName>
        <fullName evidence="2">GNAT family N-acetyltransferase</fullName>
        <ecNumber evidence="2">2.3.1.-</ecNumber>
    </submittedName>
</protein>
<accession>A0ABS5PKI8</accession>
<dbReference type="InterPro" id="IPR000182">
    <property type="entry name" value="GNAT_dom"/>
</dbReference>
<dbReference type="Proteomes" id="UP000746471">
    <property type="component" value="Unassembled WGS sequence"/>
</dbReference>
<keyword evidence="3" id="KW-1185">Reference proteome</keyword>
<dbReference type="Pfam" id="PF04463">
    <property type="entry name" value="2-thiour_desulf"/>
    <property type="match status" value="1"/>
</dbReference>
<feature type="domain" description="N-acetyltransferase" evidence="1">
    <location>
        <begin position="7"/>
        <end position="173"/>
    </location>
</feature>
<sequence length="327" mass="36542">MIITERLKLMPFNQALLEAAVLSDEKVFEESGLKPNTKWFASDIRTRANGFLSLMALGGKDEVLPWMIVLKNSNEVIGDIGFLTTAEEAILEIGYGVSKPYRRKHYASEAIRALTFYQYINHPTLHGIRANVEKVNEASHHCITAAGYKETACEGHLKTYRFDKHDFERWYRQMSPNGIVLASACLLDYTVRYSAEPLPNAVLASTTDLMADAVKVPCCPEQLGGLSTPRSPVEFLPAVSRYINQAGEDVSDAFERGAQMVIKMAEQLETHFFMLKQSSPSCGSVNVYDGTFSGRKISGSGCTVKKIMMHFEKYIIMDENGHMIFKA</sequence>
<dbReference type="InterPro" id="IPR007553">
    <property type="entry name" value="2-thiour_desulf"/>
</dbReference>
<keyword evidence="2" id="KW-0012">Acyltransferase</keyword>
<comment type="caution">
    <text evidence="2">The sequence shown here is derived from an EMBL/GenBank/DDBJ whole genome shotgun (WGS) entry which is preliminary data.</text>
</comment>
<dbReference type="EMBL" id="JAHBCL010000004">
    <property type="protein sequence ID" value="MBS7525644.1"/>
    <property type="molecule type" value="Genomic_DNA"/>
</dbReference>
<dbReference type="SUPFAM" id="SSF55729">
    <property type="entry name" value="Acyl-CoA N-acyltransferases (Nat)"/>
    <property type="match status" value="1"/>
</dbReference>
<organism evidence="2 3">
    <name type="scientific">Fusibacter paucivorans</name>
    <dbReference type="NCBI Taxonomy" id="76009"/>
    <lineage>
        <taxon>Bacteria</taxon>
        <taxon>Bacillati</taxon>
        <taxon>Bacillota</taxon>
        <taxon>Clostridia</taxon>
        <taxon>Eubacteriales</taxon>
        <taxon>Eubacteriales Family XII. Incertae Sedis</taxon>
        <taxon>Fusibacter</taxon>
    </lineage>
</organism>
<dbReference type="PANTHER" id="PTHR30087">
    <property type="entry name" value="INNER MEMBRANE PROTEIN"/>
    <property type="match status" value="1"/>
</dbReference>
<reference evidence="2 3" key="1">
    <citation type="submission" date="2021-05" db="EMBL/GenBank/DDBJ databases">
        <title>Fusibacter ferrireducens sp. nov., an anaerobic, sulfur- and Fe-reducing bacterium isolated from the mangrove sediment.</title>
        <authorList>
            <person name="Qiu D."/>
        </authorList>
    </citation>
    <scope>NUCLEOTIDE SEQUENCE [LARGE SCALE GENOMIC DNA]</scope>
    <source>
        <strain evidence="2 3">DSM 12116</strain>
    </source>
</reference>
<dbReference type="EC" id="2.3.1.-" evidence="2"/>
<dbReference type="Gene3D" id="3.40.630.30">
    <property type="match status" value="1"/>
</dbReference>
<dbReference type="Pfam" id="PF13302">
    <property type="entry name" value="Acetyltransf_3"/>
    <property type="match status" value="1"/>
</dbReference>
<keyword evidence="2" id="KW-0808">Transferase</keyword>
<gene>
    <name evidence="2" type="ORF">KHM83_03030</name>
</gene>
<evidence type="ECO:0000259" key="1">
    <source>
        <dbReference type="PROSITE" id="PS51186"/>
    </source>
</evidence>
<dbReference type="PANTHER" id="PTHR30087:SF1">
    <property type="entry name" value="HYPOTHETICAL CYTOSOLIC PROTEIN"/>
    <property type="match status" value="1"/>
</dbReference>
<name>A0ABS5PKI8_9FIRM</name>
<dbReference type="InterPro" id="IPR016181">
    <property type="entry name" value="Acyl_CoA_acyltransferase"/>
</dbReference>
<dbReference type="PROSITE" id="PS51186">
    <property type="entry name" value="GNAT"/>
    <property type="match status" value="1"/>
</dbReference>
<evidence type="ECO:0000313" key="2">
    <source>
        <dbReference type="EMBL" id="MBS7525644.1"/>
    </source>
</evidence>